<dbReference type="PANTHER" id="PTHR24343:SF558">
    <property type="entry name" value="PROTEIN KINASE DOMAIN-CONTAINING PROTEIN"/>
    <property type="match status" value="1"/>
</dbReference>
<comment type="caution">
    <text evidence="11">The sequence shown here is derived from an EMBL/GenBank/DDBJ whole genome shotgun (WGS) entry which is preliminary data.</text>
</comment>
<dbReference type="Pfam" id="PF00069">
    <property type="entry name" value="Pkinase"/>
    <property type="match status" value="1"/>
</dbReference>
<dbReference type="Gene3D" id="1.10.510.10">
    <property type="entry name" value="Transferase(Phosphotransferase) domain 1"/>
    <property type="match status" value="1"/>
</dbReference>
<proteinExistence type="predicted"/>
<dbReference type="GO" id="GO:0005524">
    <property type="term" value="F:ATP binding"/>
    <property type="evidence" value="ECO:0007669"/>
    <property type="project" value="UniProtKB-KW"/>
</dbReference>
<evidence type="ECO:0000256" key="9">
    <source>
        <dbReference type="SAM" id="MobiDB-lite"/>
    </source>
</evidence>
<accession>A0A8K0I994</accession>
<evidence type="ECO:0000256" key="7">
    <source>
        <dbReference type="ARBA" id="ARBA00047899"/>
    </source>
</evidence>
<dbReference type="Proteomes" id="UP000797356">
    <property type="component" value="Chromosome 5"/>
</dbReference>
<keyword evidence="4" id="KW-0547">Nucleotide-binding</keyword>
<dbReference type="GO" id="GO:0004674">
    <property type="term" value="F:protein serine/threonine kinase activity"/>
    <property type="evidence" value="ECO:0007669"/>
    <property type="project" value="UniProtKB-KW"/>
</dbReference>
<comment type="catalytic activity">
    <reaction evidence="7">
        <text>L-threonyl-[protein] + ATP = O-phospho-L-threonyl-[protein] + ADP + H(+)</text>
        <dbReference type="Rhea" id="RHEA:46608"/>
        <dbReference type="Rhea" id="RHEA-COMP:11060"/>
        <dbReference type="Rhea" id="RHEA-COMP:11605"/>
        <dbReference type="ChEBI" id="CHEBI:15378"/>
        <dbReference type="ChEBI" id="CHEBI:30013"/>
        <dbReference type="ChEBI" id="CHEBI:30616"/>
        <dbReference type="ChEBI" id="CHEBI:61977"/>
        <dbReference type="ChEBI" id="CHEBI:456216"/>
        <dbReference type="EC" id="2.7.11.1"/>
    </reaction>
</comment>
<reference evidence="11" key="1">
    <citation type="journal article" date="2017" name="Gigascience">
        <title>The genome draft of coconut (Cocos nucifera).</title>
        <authorList>
            <person name="Xiao Y."/>
            <person name="Xu P."/>
            <person name="Fan H."/>
            <person name="Baudouin L."/>
            <person name="Xia W."/>
            <person name="Bocs S."/>
            <person name="Xu J."/>
            <person name="Li Q."/>
            <person name="Guo A."/>
            <person name="Zhou L."/>
            <person name="Li J."/>
            <person name="Wu Y."/>
            <person name="Ma Z."/>
            <person name="Armero A."/>
            <person name="Issali A.E."/>
            <person name="Liu N."/>
            <person name="Peng M."/>
            <person name="Yang Y."/>
        </authorList>
    </citation>
    <scope>NUCLEOTIDE SEQUENCE</scope>
    <source>
        <tissue evidence="11">Spear leaf of Hainan Tall coconut</tissue>
    </source>
</reference>
<keyword evidence="3" id="KW-0808">Transferase</keyword>
<dbReference type="InterPro" id="IPR011009">
    <property type="entry name" value="Kinase-like_dom_sf"/>
</dbReference>
<keyword evidence="12" id="KW-1185">Reference proteome</keyword>
<reference evidence="11" key="2">
    <citation type="submission" date="2019-07" db="EMBL/GenBank/DDBJ databases">
        <authorList>
            <person name="Yang Y."/>
            <person name="Bocs S."/>
            <person name="Baudouin L."/>
        </authorList>
    </citation>
    <scope>NUCLEOTIDE SEQUENCE</scope>
    <source>
        <tissue evidence="11">Spear leaf of Hainan Tall coconut</tissue>
    </source>
</reference>
<comment type="catalytic activity">
    <reaction evidence="8">
        <text>L-seryl-[protein] + ATP = O-phospho-L-seryl-[protein] + ADP + H(+)</text>
        <dbReference type="Rhea" id="RHEA:17989"/>
        <dbReference type="Rhea" id="RHEA-COMP:9863"/>
        <dbReference type="Rhea" id="RHEA-COMP:11604"/>
        <dbReference type="ChEBI" id="CHEBI:15378"/>
        <dbReference type="ChEBI" id="CHEBI:29999"/>
        <dbReference type="ChEBI" id="CHEBI:30616"/>
        <dbReference type="ChEBI" id="CHEBI:83421"/>
        <dbReference type="ChEBI" id="CHEBI:456216"/>
        <dbReference type="EC" id="2.7.11.1"/>
    </reaction>
</comment>
<organism evidence="11 12">
    <name type="scientific">Cocos nucifera</name>
    <name type="common">Coconut palm</name>
    <dbReference type="NCBI Taxonomy" id="13894"/>
    <lineage>
        <taxon>Eukaryota</taxon>
        <taxon>Viridiplantae</taxon>
        <taxon>Streptophyta</taxon>
        <taxon>Embryophyta</taxon>
        <taxon>Tracheophyta</taxon>
        <taxon>Spermatophyta</taxon>
        <taxon>Magnoliopsida</taxon>
        <taxon>Liliopsida</taxon>
        <taxon>Arecaceae</taxon>
        <taxon>Arecoideae</taxon>
        <taxon>Cocoseae</taxon>
        <taxon>Attaleinae</taxon>
        <taxon>Cocos</taxon>
    </lineage>
</organism>
<keyword evidence="5 11" id="KW-0418">Kinase</keyword>
<dbReference type="AlphaFoldDB" id="A0A8K0I994"/>
<evidence type="ECO:0000313" key="12">
    <source>
        <dbReference type="Proteomes" id="UP000797356"/>
    </source>
</evidence>
<dbReference type="SMART" id="SM00220">
    <property type="entry name" value="S_TKc"/>
    <property type="match status" value="1"/>
</dbReference>
<evidence type="ECO:0000259" key="10">
    <source>
        <dbReference type="PROSITE" id="PS50011"/>
    </source>
</evidence>
<evidence type="ECO:0000256" key="5">
    <source>
        <dbReference type="ARBA" id="ARBA00022777"/>
    </source>
</evidence>
<dbReference type="SUPFAM" id="SSF56112">
    <property type="entry name" value="Protein kinase-like (PK-like)"/>
    <property type="match status" value="1"/>
</dbReference>
<keyword evidence="6" id="KW-0067">ATP-binding</keyword>
<sequence length="224" mass="25466">MQICHRDLKLENTLLDGNEAPRIKICDFGYSKSLVWNSQPKSTVGTPAYIAPEVLTRKEYDGMIADIWSCGVALYVMLVGSYPFEDPSDPTSIKKIFERILNVRYSIPNYLLISMECKNLLSRIFIADPKQRITMQEIKTHPWFLKNLPKELIEGYQSNLQDDIYTPMQNIDEIMSMIEEAKKLVKGPNLDGGQTSGASTFDDRAIDTDDFDDNESSGDIVYAF</sequence>
<evidence type="ECO:0000256" key="3">
    <source>
        <dbReference type="ARBA" id="ARBA00022679"/>
    </source>
</evidence>
<dbReference type="InterPro" id="IPR008271">
    <property type="entry name" value="Ser/Thr_kinase_AS"/>
</dbReference>
<evidence type="ECO:0000313" key="11">
    <source>
        <dbReference type="EMBL" id="KAG1342339.1"/>
    </source>
</evidence>
<dbReference type="EMBL" id="CM017876">
    <property type="protein sequence ID" value="KAG1342339.1"/>
    <property type="molecule type" value="Genomic_DNA"/>
</dbReference>
<evidence type="ECO:0000256" key="6">
    <source>
        <dbReference type="ARBA" id="ARBA00022840"/>
    </source>
</evidence>
<evidence type="ECO:0000256" key="1">
    <source>
        <dbReference type="ARBA" id="ARBA00012513"/>
    </source>
</evidence>
<feature type="domain" description="Protein kinase" evidence="10">
    <location>
        <begin position="1"/>
        <end position="144"/>
    </location>
</feature>
<dbReference type="PROSITE" id="PS00108">
    <property type="entry name" value="PROTEIN_KINASE_ST"/>
    <property type="match status" value="1"/>
</dbReference>
<keyword evidence="2" id="KW-0723">Serine/threonine-protein kinase</keyword>
<evidence type="ECO:0000256" key="8">
    <source>
        <dbReference type="ARBA" id="ARBA00048679"/>
    </source>
</evidence>
<protein>
    <recommendedName>
        <fullName evidence="1">non-specific serine/threonine protein kinase</fullName>
        <ecNumber evidence="1">2.7.11.1</ecNumber>
    </recommendedName>
</protein>
<name>A0A8K0I994_COCNU</name>
<feature type="region of interest" description="Disordered" evidence="9">
    <location>
        <begin position="188"/>
        <end position="213"/>
    </location>
</feature>
<evidence type="ECO:0000256" key="4">
    <source>
        <dbReference type="ARBA" id="ARBA00022741"/>
    </source>
</evidence>
<dbReference type="InterPro" id="IPR000719">
    <property type="entry name" value="Prot_kinase_dom"/>
</dbReference>
<dbReference type="PANTHER" id="PTHR24343">
    <property type="entry name" value="SERINE/THREONINE KINASE"/>
    <property type="match status" value="1"/>
</dbReference>
<gene>
    <name evidence="11" type="ORF">COCNU_05G005680</name>
</gene>
<dbReference type="EC" id="2.7.11.1" evidence="1"/>
<dbReference type="OrthoDB" id="193931at2759"/>
<evidence type="ECO:0000256" key="2">
    <source>
        <dbReference type="ARBA" id="ARBA00022527"/>
    </source>
</evidence>
<dbReference type="PROSITE" id="PS50011">
    <property type="entry name" value="PROTEIN_KINASE_DOM"/>
    <property type="match status" value="1"/>
</dbReference>